<reference evidence="4 5" key="1">
    <citation type="submission" date="2018-03" db="EMBL/GenBank/DDBJ databases">
        <title>Genome sequence of Clostridium vincentii DSM 10228.</title>
        <authorList>
            <person name="Poehlein A."/>
            <person name="Daniel R."/>
        </authorList>
    </citation>
    <scope>NUCLEOTIDE SEQUENCE [LARGE SCALE GENOMIC DNA]</scope>
    <source>
        <strain evidence="4 5">DSM 10228</strain>
    </source>
</reference>
<keyword evidence="2" id="KW-0472">Membrane</keyword>
<gene>
    <name evidence="4" type="ORF">CLVI_06420</name>
</gene>
<dbReference type="OrthoDB" id="1714200at2"/>
<dbReference type="RefSeq" id="WP_106058681.1">
    <property type="nucleotide sequence ID" value="NZ_PVXQ01000005.1"/>
</dbReference>
<keyword evidence="2" id="KW-1133">Transmembrane helix</keyword>
<dbReference type="InterPro" id="IPR026870">
    <property type="entry name" value="Zinc_ribbon_dom"/>
</dbReference>
<feature type="transmembrane region" description="Helical" evidence="2">
    <location>
        <begin position="104"/>
        <end position="126"/>
    </location>
</feature>
<accession>A0A2T0BIH8</accession>
<evidence type="ECO:0000256" key="2">
    <source>
        <dbReference type="SAM" id="Phobius"/>
    </source>
</evidence>
<feature type="domain" description="Zinc-ribbon" evidence="3">
    <location>
        <begin position="5"/>
        <end position="26"/>
    </location>
</feature>
<dbReference type="AlphaFoldDB" id="A0A2T0BIH8"/>
<name>A0A2T0BIH8_9CLOT</name>
<comment type="caution">
    <text evidence="4">The sequence shown here is derived from an EMBL/GenBank/DDBJ whole genome shotgun (WGS) entry which is preliminary data.</text>
</comment>
<evidence type="ECO:0000313" key="4">
    <source>
        <dbReference type="EMBL" id="PRR83695.1"/>
    </source>
</evidence>
<keyword evidence="5" id="KW-1185">Reference proteome</keyword>
<protein>
    <submittedName>
        <fullName evidence="4">Double zinc ribbon</fullName>
    </submittedName>
</protein>
<proteinExistence type="predicted"/>
<evidence type="ECO:0000313" key="5">
    <source>
        <dbReference type="Proteomes" id="UP000239471"/>
    </source>
</evidence>
<organism evidence="4 5">
    <name type="scientific">Clostridium vincentii</name>
    <dbReference type="NCBI Taxonomy" id="52704"/>
    <lineage>
        <taxon>Bacteria</taxon>
        <taxon>Bacillati</taxon>
        <taxon>Bacillota</taxon>
        <taxon>Clostridia</taxon>
        <taxon>Eubacteriales</taxon>
        <taxon>Clostridiaceae</taxon>
        <taxon>Clostridium</taxon>
    </lineage>
</organism>
<keyword evidence="2" id="KW-0812">Transmembrane</keyword>
<sequence>MKSNFCSECGAQLKEEDRFCPECGYNISEEYNSVPETPKPVESQGYYNPPMEEYNEDRSTPEESLYEPDVSLDEQEESEFDPFKQNADAKTTIYGQHSRQSRNMFLLGLVVILVLSGIIFLVILFIK</sequence>
<dbReference type="EMBL" id="PVXQ01000005">
    <property type="protein sequence ID" value="PRR83695.1"/>
    <property type="molecule type" value="Genomic_DNA"/>
</dbReference>
<dbReference type="Pfam" id="PF13240">
    <property type="entry name" value="Zn_Ribbon_1"/>
    <property type="match status" value="1"/>
</dbReference>
<dbReference type="Proteomes" id="UP000239471">
    <property type="component" value="Unassembled WGS sequence"/>
</dbReference>
<evidence type="ECO:0000259" key="3">
    <source>
        <dbReference type="Pfam" id="PF13240"/>
    </source>
</evidence>
<feature type="region of interest" description="Disordered" evidence="1">
    <location>
        <begin position="31"/>
        <end position="70"/>
    </location>
</feature>
<evidence type="ECO:0000256" key="1">
    <source>
        <dbReference type="SAM" id="MobiDB-lite"/>
    </source>
</evidence>